<proteinExistence type="predicted"/>
<evidence type="ECO:0000313" key="2">
    <source>
        <dbReference type="Proteomes" id="UP000499080"/>
    </source>
</evidence>
<protein>
    <submittedName>
        <fullName evidence="1">Uncharacterized protein</fullName>
    </submittedName>
</protein>
<accession>A0A4Y2RC39</accession>
<keyword evidence="2" id="KW-1185">Reference proteome</keyword>
<comment type="caution">
    <text evidence="1">The sequence shown here is derived from an EMBL/GenBank/DDBJ whole genome shotgun (WGS) entry which is preliminary data.</text>
</comment>
<dbReference type="Proteomes" id="UP000499080">
    <property type="component" value="Unassembled WGS sequence"/>
</dbReference>
<gene>
    <name evidence="1" type="ORF">AVEN_136186_1</name>
</gene>
<name>A0A4Y2RC39_ARAVE</name>
<reference evidence="1 2" key="1">
    <citation type="journal article" date="2019" name="Sci. Rep.">
        <title>Orb-weaving spider Araneus ventricosus genome elucidates the spidroin gene catalogue.</title>
        <authorList>
            <person name="Kono N."/>
            <person name="Nakamura H."/>
            <person name="Ohtoshi R."/>
            <person name="Moran D.A.P."/>
            <person name="Shinohara A."/>
            <person name="Yoshida Y."/>
            <person name="Fujiwara M."/>
            <person name="Mori M."/>
            <person name="Tomita M."/>
            <person name="Arakawa K."/>
        </authorList>
    </citation>
    <scope>NUCLEOTIDE SEQUENCE [LARGE SCALE GENOMIC DNA]</scope>
</reference>
<dbReference type="AlphaFoldDB" id="A0A4Y2RC39"/>
<sequence>MMKIRSLMVITIWILSNHQNVRIICKILFSNWRVLGSSLFACSPYGTNELFSLLWKSYKLTAFLQQPYGTVEIYVWDRGRACQKPTCRVKT</sequence>
<organism evidence="1 2">
    <name type="scientific">Araneus ventricosus</name>
    <name type="common">Orbweaver spider</name>
    <name type="synonym">Epeira ventricosa</name>
    <dbReference type="NCBI Taxonomy" id="182803"/>
    <lineage>
        <taxon>Eukaryota</taxon>
        <taxon>Metazoa</taxon>
        <taxon>Ecdysozoa</taxon>
        <taxon>Arthropoda</taxon>
        <taxon>Chelicerata</taxon>
        <taxon>Arachnida</taxon>
        <taxon>Araneae</taxon>
        <taxon>Araneomorphae</taxon>
        <taxon>Entelegynae</taxon>
        <taxon>Araneoidea</taxon>
        <taxon>Araneidae</taxon>
        <taxon>Araneus</taxon>
    </lineage>
</organism>
<dbReference type="EMBL" id="BGPR01016403">
    <property type="protein sequence ID" value="GBN72859.1"/>
    <property type="molecule type" value="Genomic_DNA"/>
</dbReference>
<evidence type="ECO:0000313" key="1">
    <source>
        <dbReference type="EMBL" id="GBN72859.1"/>
    </source>
</evidence>